<keyword evidence="7" id="KW-0256">Endoplasmic reticulum</keyword>
<dbReference type="PRINTS" id="PR00385">
    <property type="entry name" value="P450"/>
</dbReference>
<dbReference type="Proteomes" id="UP000695000">
    <property type="component" value="Unplaced"/>
</dbReference>
<dbReference type="InterPro" id="IPR017972">
    <property type="entry name" value="Cyt_P450_CS"/>
</dbReference>
<name>A0ABM1M4E5_NICVS</name>
<comment type="similarity">
    <text evidence="4 13">Belongs to the cytochrome P450 family.</text>
</comment>
<dbReference type="InterPro" id="IPR002401">
    <property type="entry name" value="Cyt_P450_E_grp-I"/>
</dbReference>
<dbReference type="CDD" id="cd11056">
    <property type="entry name" value="CYP6-like"/>
    <property type="match status" value="1"/>
</dbReference>
<dbReference type="PANTHER" id="PTHR24292:SF54">
    <property type="entry name" value="CYP9F3-RELATED"/>
    <property type="match status" value="1"/>
</dbReference>
<reference evidence="16" key="1">
    <citation type="submission" date="2025-08" db="UniProtKB">
        <authorList>
            <consortium name="RefSeq"/>
        </authorList>
    </citation>
    <scope>IDENTIFICATION</scope>
    <source>
        <tissue evidence="16">Whole Larva</tissue>
    </source>
</reference>
<evidence type="ECO:0000256" key="6">
    <source>
        <dbReference type="ARBA" id="ARBA00022723"/>
    </source>
</evidence>
<accession>A0ABM1M4E5</accession>
<protein>
    <submittedName>
        <fullName evidence="16">Cytochrome P450 9e2-like</fullName>
    </submittedName>
</protein>
<proteinExistence type="inferred from homology"/>
<dbReference type="Pfam" id="PF00067">
    <property type="entry name" value="p450"/>
    <property type="match status" value="1"/>
</dbReference>
<dbReference type="InterPro" id="IPR050476">
    <property type="entry name" value="Insect_CytP450_Detox"/>
</dbReference>
<evidence type="ECO:0000256" key="2">
    <source>
        <dbReference type="ARBA" id="ARBA00004174"/>
    </source>
</evidence>
<evidence type="ECO:0000256" key="5">
    <source>
        <dbReference type="ARBA" id="ARBA00022617"/>
    </source>
</evidence>
<dbReference type="InterPro" id="IPR036396">
    <property type="entry name" value="Cyt_P450_sf"/>
</dbReference>
<dbReference type="RefSeq" id="XP_017769445.1">
    <property type="nucleotide sequence ID" value="XM_017913956.1"/>
</dbReference>
<evidence type="ECO:0000313" key="16">
    <source>
        <dbReference type="RefSeq" id="XP_017769445.1"/>
    </source>
</evidence>
<keyword evidence="9 13" id="KW-0560">Oxidoreductase</keyword>
<dbReference type="GeneID" id="108557449"/>
<dbReference type="SUPFAM" id="SSF48264">
    <property type="entry name" value="Cytochrome P450"/>
    <property type="match status" value="1"/>
</dbReference>
<keyword evidence="6 13" id="KW-0479">Metal-binding</keyword>
<evidence type="ECO:0000256" key="14">
    <source>
        <dbReference type="SAM" id="Phobius"/>
    </source>
</evidence>
<evidence type="ECO:0000256" key="7">
    <source>
        <dbReference type="ARBA" id="ARBA00022824"/>
    </source>
</evidence>
<keyword evidence="12 14" id="KW-0472">Membrane</keyword>
<dbReference type="PRINTS" id="PR00463">
    <property type="entry name" value="EP450I"/>
</dbReference>
<gene>
    <name evidence="16" type="primary">LOC108557449</name>
</gene>
<comment type="cofactor">
    <cofactor evidence="1">
        <name>heme</name>
        <dbReference type="ChEBI" id="CHEBI:30413"/>
    </cofactor>
</comment>
<evidence type="ECO:0000256" key="9">
    <source>
        <dbReference type="ARBA" id="ARBA00023002"/>
    </source>
</evidence>
<evidence type="ECO:0000256" key="3">
    <source>
        <dbReference type="ARBA" id="ARBA00004406"/>
    </source>
</evidence>
<evidence type="ECO:0000256" key="8">
    <source>
        <dbReference type="ARBA" id="ARBA00022848"/>
    </source>
</evidence>
<keyword evidence="10 13" id="KW-0408">Iron</keyword>
<dbReference type="InterPro" id="IPR001128">
    <property type="entry name" value="Cyt_P450"/>
</dbReference>
<evidence type="ECO:0000256" key="11">
    <source>
        <dbReference type="ARBA" id="ARBA00023033"/>
    </source>
</evidence>
<keyword evidence="11 13" id="KW-0503">Monooxygenase</keyword>
<evidence type="ECO:0000256" key="1">
    <source>
        <dbReference type="ARBA" id="ARBA00001971"/>
    </source>
</evidence>
<keyword evidence="15" id="KW-1185">Reference proteome</keyword>
<evidence type="ECO:0000256" key="13">
    <source>
        <dbReference type="RuleBase" id="RU000461"/>
    </source>
</evidence>
<organism evidence="15 16">
    <name type="scientific">Nicrophorus vespilloides</name>
    <name type="common">Boreal carrion beetle</name>
    <dbReference type="NCBI Taxonomy" id="110193"/>
    <lineage>
        <taxon>Eukaryota</taxon>
        <taxon>Metazoa</taxon>
        <taxon>Ecdysozoa</taxon>
        <taxon>Arthropoda</taxon>
        <taxon>Hexapoda</taxon>
        <taxon>Insecta</taxon>
        <taxon>Pterygota</taxon>
        <taxon>Neoptera</taxon>
        <taxon>Endopterygota</taxon>
        <taxon>Coleoptera</taxon>
        <taxon>Polyphaga</taxon>
        <taxon>Staphyliniformia</taxon>
        <taxon>Silphidae</taxon>
        <taxon>Nicrophorinae</taxon>
        <taxon>Nicrophorus</taxon>
    </lineage>
</organism>
<dbReference type="Gene3D" id="1.10.630.10">
    <property type="entry name" value="Cytochrome P450"/>
    <property type="match status" value="1"/>
</dbReference>
<keyword evidence="14" id="KW-1133">Transmembrane helix</keyword>
<keyword evidence="8" id="KW-0492">Microsome</keyword>
<comment type="subcellular location">
    <subcellularLocation>
        <location evidence="3">Endoplasmic reticulum membrane</location>
        <topology evidence="3">Peripheral membrane protein</topology>
    </subcellularLocation>
    <subcellularLocation>
        <location evidence="2">Microsome membrane</location>
        <topology evidence="2">Peripheral membrane protein</topology>
    </subcellularLocation>
</comment>
<evidence type="ECO:0000256" key="12">
    <source>
        <dbReference type="ARBA" id="ARBA00023136"/>
    </source>
</evidence>
<evidence type="ECO:0000256" key="4">
    <source>
        <dbReference type="ARBA" id="ARBA00010617"/>
    </source>
</evidence>
<keyword evidence="14" id="KW-0812">Transmembrane</keyword>
<evidence type="ECO:0000256" key="10">
    <source>
        <dbReference type="ARBA" id="ARBA00023004"/>
    </source>
</evidence>
<evidence type="ECO:0000313" key="15">
    <source>
        <dbReference type="Proteomes" id="UP000695000"/>
    </source>
</evidence>
<feature type="transmembrane region" description="Helical" evidence="14">
    <location>
        <begin position="36"/>
        <end position="54"/>
    </location>
</feature>
<keyword evidence="5 13" id="KW-0349">Heme</keyword>
<sequence length="562" mass="65414">MKMPSNEVKLRKFQGIGHHLTGIVRGFTQYIRTIPIASHLALILVFLYLLYHFLIKPHSYWKEKGVKNVKPVPIFGNVFVNIAQKKSIAEMTKTMYDAFRNERYSGMYQLLKPVLIIHDPELIKTVTIKDFDHFTDHSTGSHEDVDPLWGRNLFAMVGESWRDMRNTLSPAFTSSKMRTMFTLINECAENFSKYYLKENQDVIKLEMKDTYTRATNDIIASCAFGIKCDSLEYPENTFYTIAKKAFNFSGLRQNLFLLYSTFPKLMKFFGWKLFSDEMSEFFRGVINETIRIREEKSIVRPDMIHLLLEAQKGSLKEESNNTIADSFASTHEFNLGKQKSKLVQFTNEDITAQALIFFLGGFDTTSYLMCFLSYELAVNPEIQEKLRNEISATWEECQGNLTYEALNGMKYLDMVICEVLRKWPPFPIMDRICTKDYTIKAIRPEEKDYNVKKNDIIIIPIFGIHRDPEYYPNPEKFDPERFAPENRVKLNSSTYFPFGSGPRNCIGSRFAILENKTIMFHMIRNFQVVPTEKTTIPMVISKKQFIISSQHGFWLGLKKIVN</sequence>
<dbReference type="PROSITE" id="PS00086">
    <property type="entry name" value="CYTOCHROME_P450"/>
    <property type="match status" value="1"/>
</dbReference>
<dbReference type="PANTHER" id="PTHR24292">
    <property type="entry name" value="CYTOCHROME P450"/>
    <property type="match status" value="1"/>
</dbReference>